<keyword evidence="1" id="KW-1133">Transmembrane helix</keyword>
<sequence length="360" mass="39267">MYLILHWLLWGLVVLWRFIAVNELRIVLRIVKVKRGEKVCGVCSVRYDGGMGFMILMLAGWLLVVLIVTGGFVWRLRHPKRKTYAVALGRGDAVEPGDLGLVGEMVRFDLGDAGMTDGWVIEGGKSDGDTVVMVHGYGDSKYGLLGWAKVVCDLKVARRVVVYDQRGQGESEGRRCDLGVREPGDVRRVIEQLAGWQEGEGVVLYGCSMGGGTALEAGRVMCEAGEKRLKGVIVDGPYRLWDEPVRNVMKLKKYPTWPIVTLGGYLLNWQLGGGLYRIDRVADAAGLGVPLLVLHGTADRVCRFESGEAVAAAAKDGEIVGFEGTGHLELLEVDTERYRGAVKGFFEKLAGVGDNGRAGN</sequence>
<keyword evidence="4" id="KW-1185">Reference proteome</keyword>
<keyword evidence="1" id="KW-0812">Transmembrane</keyword>
<evidence type="ECO:0000256" key="1">
    <source>
        <dbReference type="SAM" id="Phobius"/>
    </source>
</evidence>
<dbReference type="KEGG" id="pcor:KS4_06820"/>
<reference evidence="3 4" key="1">
    <citation type="submission" date="2019-02" db="EMBL/GenBank/DDBJ databases">
        <title>Deep-cultivation of Planctomycetes and their phenomic and genomic characterization uncovers novel biology.</title>
        <authorList>
            <person name="Wiegand S."/>
            <person name="Jogler M."/>
            <person name="Boedeker C."/>
            <person name="Pinto D."/>
            <person name="Vollmers J."/>
            <person name="Rivas-Marin E."/>
            <person name="Kohn T."/>
            <person name="Peeters S.H."/>
            <person name="Heuer A."/>
            <person name="Rast P."/>
            <person name="Oberbeckmann S."/>
            <person name="Bunk B."/>
            <person name="Jeske O."/>
            <person name="Meyerdierks A."/>
            <person name="Storesund J.E."/>
            <person name="Kallscheuer N."/>
            <person name="Luecker S."/>
            <person name="Lage O.M."/>
            <person name="Pohl T."/>
            <person name="Merkel B.J."/>
            <person name="Hornburger P."/>
            <person name="Mueller R.-W."/>
            <person name="Bruemmer F."/>
            <person name="Labrenz M."/>
            <person name="Spormann A.M."/>
            <person name="Op den Camp H."/>
            <person name="Overmann J."/>
            <person name="Amann R."/>
            <person name="Jetten M.S.M."/>
            <person name="Mascher T."/>
            <person name="Medema M.H."/>
            <person name="Devos D.P."/>
            <person name="Kaster A.-K."/>
            <person name="Ovreas L."/>
            <person name="Rohde M."/>
            <person name="Galperin M.Y."/>
            <person name="Jogler C."/>
        </authorList>
    </citation>
    <scope>NUCLEOTIDE SEQUENCE [LARGE SCALE GENOMIC DNA]</scope>
    <source>
        <strain evidence="3 4">KS4</strain>
    </source>
</reference>
<dbReference type="EMBL" id="CP036425">
    <property type="protein sequence ID" value="QDU32648.1"/>
    <property type="molecule type" value="Genomic_DNA"/>
</dbReference>
<dbReference type="InterPro" id="IPR029058">
    <property type="entry name" value="AB_hydrolase_fold"/>
</dbReference>
<dbReference type="PANTHER" id="PTHR43433">
    <property type="entry name" value="HYDROLASE, ALPHA/BETA FOLD FAMILY PROTEIN"/>
    <property type="match status" value="1"/>
</dbReference>
<dbReference type="Pfam" id="PF12697">
    <property type="entry name" value="Abhydrolase_6"/>
    <property type="match status" value="1"/>
</dbReference>
<feature type="domain" description="AB hydrolase-1" evidence="2">
    <location>
        <begin position="131"/>
        <end position="332"/>
    </location>
</feature>
<feature type="transmembrane region" description="Helical" evidence="1">
    <location>
        <begin position="53"/>
        <end position="74"/>
    </location>
</feature>
<dbReference type="SUPFAM" id="SSF53474">
    <property type="entry name" value="alpha/beta-Hydrolases"/>
    <property type="match status" value="1"/>
</dbReference>
<organism evidence="3 4">
    <name type="scientific">Poriferisphaera corsica</name>
    <dbReference type="NCBI Taxonomy" id="2528020"/>
    <lineage>
        <taxon>Bacteria</taxon>
        <taxon>Pseudomonadati</taxon>
        <taxon>Planctomycetota</taxon>
        <taxon>Phycisphaerae</taxon>
        <taxon>Phycisphaerales</taxon>
        <taxon>Phycisphaeraceae</taxon>
        <taxon>Poriferisphaera</taxon>
    </lineage>
</organism>
<dbReference type="Proteomes" id="UP000317369">
    <property type="component" value="Chromosome"/>
</dbReference>
<keyword evidence="1" id="KW-0472">Membrane</keyword>
<accession>A0A517YQY9</accession>
<proteinExistence type="predicted"/>
<evidence type="ECO:0000313" key="3">
    <source>
        <dbReference type="EMBL" id="QDU32648.1"/>
    </source>
</evidence>
<dbReference type="AlphaFoldDB" id="A0A517YQY9"/>
<evidence type="ECO:0000313" key="4">
    <source>
        <dbReference type="Proteomes" id="UP000317369"/>
    </source>
</evidence>
<dbReference type="InterPro" id="IPR000073">
    <property type="entry name" value="AB_hydrolase_1"/>
</dbReference>
<dbReference type="PANTHER" id="PTHR43433:SF5">
    <property type="entry name" value="AB HYDROLASE-1 DOMAIN-CONTAINING PROTEIN"/>
    <property type="match status" value="1"/>
</dbReference>
<protein>
    <submittedName>
        <fullName evidence="3">Short chain dehydrogenase</fullName>
    </submittedName>
</protein>
<evidence type="ECO:0000259" key="2">
    <source>
        <dbReference type="Pfam" id="PF12697"/>
    </source>
</evidence>
<dbReference type="InterPro" id="IPR050471">
    <property type="entry name" value="AB_hydrolase"/>
</dbReference>
<name>A0A517YQY9_9BACT</name>
<dbReference type="Gene3D" id="3.40.50.1820">
    <property type="entry name" value="alpha/beta hydrolase"/>
    <property type="match status" value="1"/>
</dbReference>
<gene>
    <name evidence="3" type="ORF">KS4_06820</name>
</gene>
<dbReference type="OrthoDB" id="9777090at2"/>